<feature type="compositionally biased region" description="Basic and acidic residues" evidence="3">
    <location>
        <begin position="166"/>
        <end position="177"/>
    </location>
</feature>
<reference evidence="5" key="1">
    <citation type="submission" date="2022-07" db="EMBL/GenBank/DDBJ databases">
        <title>Fungi with potential for degradation of polypropylene.</title>
        <authorList>
            <person name="Gostincar C."/>
        </authorList>
    </citation>
    <scope>NUCLEOTIDE SEQUENCE</scope>
    <source>
        <strain evidence="5">EXF-13308</strain>
    </source>
</reference>
<feature type="domain" description="RRM" evidence="4">
    <location>
        <begin position="72"/>
        <end position="152"/>
    </location>
</feature>
<feature type="region of interest" description="Disordered" evidence="3">
    <location>
        <begin position="1"/>
        <end position="64"/>
    </location>
</feature>
<dbReference type="PROSITE" id="PS50102">
    <property type="entry name" value="RRM"/>
    <property type="match status" value="2"/>
</dbReference>
<dbReference type="PANTHER" id="PTHR48025">
    <property type="entry name" value="OS02G0815200 PROTEIN"/>
    <property type="match status" value="1"/>
</dbReference>
<dbReference type="SUPFAM" id="SSF54928">
    <property type="entry name" value="RNA-binding domain, RBD"/>
    <property type="match status" value="2"/>
</dbReference>
<feature type="region of interest" description="Disordered" evidence="3">
    <location>
        <begin position="305"/>
        <end position="334"/>
    </location>
</feature>
<protein>
    <recommendedName>
        <fullName evidence="4">RRM domain-containing protein</fullName>
    </recommendedName>
</protein>
<evidence type="ECO:0000256" key="1">
    <source>
        <dbReference type="ARBA" id="ARBA00022884"/>
    </source>
</evidence>
<accession>A0AA38RTT3</accession>
<evidence type="ECO:0000313" key="6">
    <source>
        <dbReference type="Proteomes" id="UP001174694"/>
    </source>
</evidence>
<proteinExistence type="predicted"/>
<comment type="caution">
    <text evidence="5">The sequence shown here is derived from an EMBL/GenBank/DDBJ whole genome shotgun (WGS) entry which is preliminary data.</text>
</comment>
<sequence length="334" mass="35345">MSEEAQSPVWRSAANWRGGAASPSGTPSSSNRPAWRDSNSPRPVRWGNSASSSGGRSAGGVGGDDAAAAEGRRIYLGNLPYSAGAEDVERLLREQGFAGFEKVHISVDALSGRNPGYCFAEFGDKATADRALEALAGVSLLDRQIKAGPCQPRRAAGQQGLQQEGRGGEGFERRARDGGAGPAQRWGDRGGERDGGSYRAGGRREEAAPAAEGAAEEKRRLYVGGLPMIETQEECEQEMRGLFGQFAVEAVSKPIAPHPSTQGKPGNHYYCFVDLATAEDALAALAALDGKPFRDGSLRVGVAKGEARRPRERPANAFSGWDRFRNGAEAQAEV</sequence>
<evidence type="ECO:0000256" key="3">
    <source>
        <dbReference type="SAM" id="MobiDB-lite"/>
    </source>
</evidence>
<organism evidence="5 6">
    <name type="scientific">Pleurostoma richardsiae</name>
    <dbReference type="NCBI Taxonomy" id="41990"/>
    <lineage>
        <taxon>Eukaryota</taxon>
        <taxon>Fungi</taxon>
        <taxon>Dikarya</taxon>
        <taxon>Ascomycota</taxon>
        <taxon>Pezizomycotina</taxon>
        <taxon>Sordariomycetes</taxon>
        <taxon>Sordariomycetidae</taxon>
        <taxon>Calosphaeriales</taxon>
        <taxon>Pleurostomataceae</taxon>
        <taxon>Pleurostoma</taxon>
    </lineage>
</organism>
<dbReference type="Pfam" id="PF00076">
    <property type="entry name" value="RRM_1"/>
    <property type="match status" value="1"/>
</dbReference>
<dbReference type="EMBL" id="JANBVO010000013">
    <property type="protein sequence ID" value="KAJ9148333.1"/>
    <property type="molecule type" value="Genomic_DNA"/>
</dbReference>
<dbReference type="AlphaFoldDB" id="A0AA38RTT3"/>
<dbReference type="Proteomes" id="UP001174694">
    <property type="component" value="Unassembled WGS sequence"/>
</dbReference>
<dbReference type="CDD" id="cd00590">
    <property type="entry name" value="RRM_SF"/>
    <property type="match status" value="1"/>
</dbReference>
<feature type="compositionally biased region" description="Low complexity" evidence="3">
    <location>
        <begin position="18"/>
        <end position="30"/>
    </location>
</feature>
<dbReference type="InterPro" id="IPR012677">
    <property type="entry name" value="Nucleotide-bd_a/b_plait_sf"/>
</dbReference>
<evidence type="ECO:0000313" key="5">
    <source>
        <dbReference type="EMBL" id="KAJ9148333.1"/>
    </source>
</evidence>
<feature type="compositionally biased region" description="Basic and acidic residues" evidence="3">
    <location>
        <begin position="305"/>
        <end position="314"/>
    </location>
</feature>
<dbReference type="Gene3D" id="3.30.70.330">
    <property type="match status" value="2"/>
</dbReference>
<evidence type="ECO:0000259" key="4">
    <source>
        <dbReference type="PROSITE" id="PS50102"/>
    </source>
</evidence>
<dbReference type="PANTHER" id="PTHR48025:SF1">
    <property type="entry name" value="RRM DOMAIN-CONTAINING PROTEIN"/>
    <property type="match status" value="1"/>
</dbReference>
<keyword evidence="6" id="KW-1185">Reference proteome</keyword>
<gene>
    <name evidence="5" type="ORF">NKR23_g5063</name>
</gene>
<name>A0AA38RTT3_9PEZI</name>
<dbReference type="InterPro" id="IPR035979">
    <property type="entry name" value="RBD_domain_sf"/>
</dbReference>
<dbReference type="InterPro" id="IPR000504">
    <property type="entry name" value="RRM_dom"/>
</dbReference>
<feature type="domain" description="RRM" evidence="4">
    <location>
        <begin position="219"/>
        <end position="305"/>
    </location>
</feature>
<dbReference type="GO" id="GO:0003729">
    <property type="term" value="F:mRNA binding"/>
    <property type="evidence" value="ECO:0007669"/>
    <property type="project" value="TreeGrafter"/>
</dbReference>
<dbReference type="InterPro" id="IPR050502">
    <property type="entry name" value="Euk_RNA-bind_prot"/>
</dbReference>
<evidence type="ECO:0000256" key="2">
    <source>
        <dbReference type="PROSITE-ProRule" id="PRU00176"/>
    </source>
</evidence>
<keyword evidence="1 2" id="KW-0694">RNA-binding</keyword>
<feature type="compositionally biased region" description="Low complexity" evidence="3">
    <location>
        <begin position="153"/>
        <end position="164"/>
    </location>
</feature>
<feature type="compositionally biased region" description="Basic and acidic residues" evidence="3">
    <location>
        <begin position="186"/>
        <end position="207"/>
    </location>
</feature>
<feature type="region of interest" description="Disordered" evidence="3">
    <location>
        <begin position="150"/>
        <end position="216"/>
    </location>
</feature>
<dbReference type="SMART" id="SM00360">
    <property type="entry name" value="RRM"/>
    <property type="match status" value="2"/>
</dbReference>